<sequence length="148" mass="16866">MTKLEMPLYQIVLDTNVLLAGLRSNRGASYKLLTILNNQRWQLNVSTALIFEYEEVLKKEMTQLGLSLDDINTVVSTICAIANCRTIFYLWRPAALDPDDDFLIDLAVECQADFIITYNKRDLRIAETFGIQLVTAKEFLQIVGEIES</sequence>
<accession>B4VTD3</accession>
<dbReference type="SUPFAM" id="SSF88723">
    <property type="entry name" value="PIN domain-like"/>
    <property type="match status" value="1"/>
</dbReference>
<dbReference type="InterPro" id="IPR029060">
    <property type="entry name" value="PIN-like_dom_sf"/>
</dbReference>
<protein>
    <recommendedName>
        <fullName evidence="1">PIN domain-containing protein</fullName>
    </recommendedName>
</protein>
<keyword evidence="3" id="KW-1185">Reference proteome</keyword>
<evidence type="ECO:0000313" key="3">
    <source>
        <dbReference type="Proteomes" id="UP000003835"/>
    </source>
</evidence>
<name>B4VTD3_9CYAN</name>
<evidence type="ECO:0000259" key="1">
    <source>
        <dbReference type="Pfam" id="PF13470"/>
    </source>
</evidence>
<dbReference type="EMBL" id="DS989851">
    <property type="protein sequence ID" value="EDX74983.1"/>
    <property type="molecule type" value="Genomic_DNA"/>
</dbReference>
<dbReference type="HOGENOM" id="CLU_116617_2_0_3"/>
<dbReference type="InterPro" id="IPR002850">
    <property type="entry name" value="PIN_toxin-like"/>
</dbReference>
<dbReference type="eggNOG" id="COG1569">
    <property type="taxonomic scope" value="Bacteria"/>
</dbReference>
<dbReference type="PANTHER" id="PTHR34610:SF3">
    <property type="entry name" value="SSL7007 PROTEIN"/>
    <property type="match status" value="1"/>
</dbReference>
<feature type="domain" description="PIN" evidence="1">
    <location>
        <begin position="11"/>
        <end position="121"/>
    </location>
</feature>
<dbReference type="AlphaFoldDB" id="B4VTD3"/>
<dbReference type="Proteomes" id="UP000003835">
    <property type="component" value="Unassembled WGS sequence"/>
</dbReference>
<dbReference type="STRING" id="118168.MC7420_857"/>
<organism evidence="2 3">
    <name type="scientific">Coleofasciculus chthonoplastes PCC 7420</name>
    <dbReference type="NCBI Taxonomy" id="118168"/>
    <lineage>
        <taxon>Bacteria</taxon>
        <taxon>Bacillati</taxon>
        <taxon>Cyanobacteriota</taxon>
        <taxon>Cyanophyceae</taxon>
        <taxon>Coleofasciculales</taxon>
        <taxon>Coleofasciculaceae</taxon>
        <taxon>Coleofasciculus</taxon>
    </lineage>
</organism>
<reference evidence="2 3" key="1">
    <citation type="submission" date="2008-07" db="EMBL/GenBank/DDBJ databases">
        <authorList>
            <person name="Tandeau de Marsac N."/>
            <person name="Ferriera S."/>
            <person name="Johnson J."/>
            <person name="Kravitz S."/>
            <person name="Beeson K."/>
            <person name="Sutton G."/>
            <person name="Rogers Y.-H."/>
            <person name="Friedman R."/>
            <person name="Frazier M."/>
            <person name="Venter J.C."/>
        </authorList>
    </citation>
    <scope>NUCLEOTIDE SEQUENCE [LARGE SCALE GENOMIC DNA]</scope>
    <source>
        <strain evidence="2 3">PCC 7420</strain>
    </source>
</reference>
<gene>
    <name evidence="2" type="ORF">MC7420_857</name>
</gene>
<dbReference type="NCBIfam" id="TIGR00305">
    <property type="entry name" value="putative toxin-antitoxin system toxin component, PIN family"/>
    <property type="match status" value="1"/>
</dbReference>
<proteinExistence type="predicted"/>
<dbReference type="Pfam" id="PF13470">
    <property type="entry name" value="PIN_3"/>
    <property type="match status" value="1"/>
</dbReference>
<evidence type="ECO:0000313" key="2">
    <source>
        <dbReference type="EMBL" id="EDX74983.1"/>
    </source>
</evidence>
<dbReference type="InterPro" id="IPR002716">
    <property type="entry name" value="PIN_dom"/>
</dbReference>
<dbReference type="PANTHER" id="PTHR34610">
    <property type="entry name" value="SSL7007 PROTEIN"/>
    <property type="match status" value="1"/>
</dbReference>